<comment type="subcellular location">
    <subcellularLocation>
        <location evidence="1">Cytoplasm</location>
    </subcellularLocation>
</comment>
<feature type="non-terminal residue" evidence="4">
    <location>
        <position position="91"/>
    </location>
</feature>
<dbReference type="InterPro" id="IPR007453">
    <property type="entry name" value="DsrC/TusE"/>
</dbReference>
<dbReference type="GO" id="GO:0097163">
    <property type="term" value="F:sulfur carrier activity"/>
    <property type="evidence" value="ECO:0007669"/>
    <property type="project" value="TreeGrafter"/>
</dbReference>
<dbReference type="PANTHER" id="PTHR37010:SF1">
    <property type="entry name" value="SULFURTRANSFERASE TUSE"/>
    <property type="match status" value="1"/>
</dbReference>
<dbReference type="EMBL" id="OB676618">
    <property type="protein sequence ID" value="CAD7236109.1"/>
    <property type="molecule type" value="Genomic_DNA"/>
</dbReference>
<comment type="similarity">
    <text evidence="2">Belongs to the DsrC/TusE family.</text>
</comment>
<proteinExistence type="inferred from homology"/>
<reference evidence="4" key="1">
    <citation type="submission" date="2020-11" db="EMBL/GenBank/DDBJ databases">
        <authorList>
            <person name="Tran Van P."/>
        </authorList>
    </citation>
    <scope>NUCLEOTIDE SEQUENCE</scope>
</reference>
<evidence type="ECO:0000256" key="1">
    <source>
        <dbReference type="ARBA" id="ARBA00004496"/>
    </source>
</evidence>
<dbReference type="Gene3D" id="1.10.10.370">
    <property type="entry name" value="DsrC-like protein, C-terminal domain"/>
    <property type="match status" value="1"/>
</dbReference>
<dbReference type="SUPFAM" id="SSF69721">
    <property type="entry name" value="DsrC, the gamma subunit of dissimilatory sulfite reductase"/>
    <property type="match status" value="1"/>
</dbReference>
<organism evidence="4">
    <name type="scientific">Cyprideis torosa</name>
    <dbReference type="NCBI Taxonomy" id="163714"/>
    <lineage>
        <taxon>Eukaryota</taxon>
        <taxon>Metazoa</taxon>
        <taxon>Ecdysozoa</taxon>
        <taxon>Arthropoda</taxon>
        <taxon>Crustacea</taxon>
        <taxon>Oligostraca</taxon>
        <taxon>Ostracoda</taxon>
        <taxon>Podocopa</taxon>
        <taxon>Podocopida</taxon>
        <taxon>Cytherocopina</taxon>
        <taxon>Cytheroidea</taxon>
        <taxon>Cytherideidae</taxon>
        <taxon>Cyprideis</taxon>
    </lineage>
</organism>
<accession>A0A7R8ZTN3</accession>
<evidence type="ECO:0000313" key="4">
    <source>
        <dbReference type="EMBL" id="CAD7236109.1"/>
    </source>
</evidence>
<dbReference type="PANTHER" id="PTHR37010">
    <property type="entry name" value="SULFURTRANSFERASE TUSE"/>
    <property type="match status" value="1"/>
</dbReference>
<dbReference type="InterPro" id="IPR042072">
    <property type="entry name" value="DsrC-like_C"/>
</dbReference>
<sequence length="91" mass="10766">MTLLIVGERNIELDEHGYLLNPDDWDMDVAQTLVNTIDIQMTDDHWMVVKFVRDWYEEKQAVPEARHALKAMKEALGKDKATRKYLYQLFP</sequence>
<evidence type="ECO:0000256" key="2">
    <source>
        <dbReference type="ARBA" id="ARBA00005718"/>
    </source>
</evidence>
<dbReference type="InterPro" id="IPR043163">
    <property type="entry name" value="DsrC-like_N"/>
</dbReference>
<dbReference type="GO" id="GO:0002143">
    <property type="term" value="P:tRNA wobble position uridine thiolation"/>
    <property type="evidence" value="ECO:0007669"/>
    <property type="project" value="TreeGrafter"/>
</dbReference>
<dbReference type="OrthoDB" id="8310157at2759"/>
<dbReference type="InterPro" id="IPR025526">
    <property type="entry name" value="DsrC-like_dom_sf"/>
</dbReference>
<dbReference type="NCBIfam" id="TIGR03342">
    <property type="entry name" value="dsrC_tusE_dsvC"/>
    <property type="match status" value="1"/>
</dbReference>
<keyword evidence="3" id="KW-0963">Cytoplasm</keyword>
<dbReference type="Gene3D" id="3.30.1420.10">
    <property type="match status" value="1"/>
</dbReference>
<dbReference type="GO" id="GO:0005737">
    <property type="term" value="C:cytoplasm"/>
    <property type="evidence" value="ECO:0007669"/>
    <property type="project" value="UniProtKB-SubCell"/>
</dbReference>
<dbReference type="AlphaFoldDB" id="A0A7R8ZTN3"/>
<dbReference type="Pfam" id="PF04358">
    <property type="entry name" value="DsrC"/>
    <property type="match status" value="1"/>
</dbReference>
<gene>
    <name evidence="4" type="ORF">CTOB1V02_LOCUS13924</name>
</gene>
<name>A0A7R8ZTN3_9CRUS</name>
<dbReference type="PIRSF" id="PIRSF006223">
    <property type="entry name" value="DsrC_TusE"/>
    <property type="match status" value="1"/>
</dbReference>
<protein>
    <submittedName>
        <fullName evidence="4">Uncharacterized protein</fullName>
    </submittedName>
</protein>
<evidence type="ECO:0000256" key="3">
    <source>
        <dbReference type="ARBA" id="ARBA00022490"/>
    </source>
</evidence>